<proteinExistence type="predicted"/>
<evidence type="ECO:0000313" key="1">
    <source>
        <dbReference type="EMBL" id="DAF50371.1"/>
    </source>
</evidence>
<organism evidence="1">
    <name type="scientific">Siphoviridae sp. ctBCr48</name>
    <dbReference type="NCBI Taxonomy" id="2827802"/>
    <lineage>
        <taxon>Viruses</taxon>
        <taxon>Duplodnaviria</taxon>
        <taxon>Heunggongvirae</taxon>
        <taxon>Uroviricota</taxon>
        <taxon>Caudoviricetes</taxon>
    </lineage>
</organism>
<dbReference type="EMBL" id="BK032595">
    <property type="protein sequence ID" value="DAF50371.1"/>
    <property type="molecule type" value="Genomic_DNA"/>
</dbReference>
<name>A0A8S5SHQ3_9CAUD</name>
<protein>
    <submittedName>
        <fullName evidence="1">Uncharacterized protein</fullName>
    </submittedName>
</protein>
<reference evidence="1" key="1">
    <citation type="journal article" date="2021" name="Proc. Natl. Acad. Sci. U.S.A.">
        <title>A Catalog of Tens of Thousands of Viruses from Human Metagenomes Reveals Hidden Associations with Chronic Diseases.</title>
        <authorList>
            <person name="Tisza M.J."/>
            <person name="Buck C.B."/>
        </authorList>
    </citation>
    <scope>NUCLEOTIDE SEQUENCE</scope>
    <source>
        <strain evidence="1">CtBCr48</strain>
    </source>
</reference>
<sequence length="29" mass="3411">MIKSLLLSTMVKLLMLNEFKDLQKIHIIP</sequence>
<accession>A0A8S5SHQ3</accession>